<dbReference type="GO" id="GO:0004497">
    <property type="term" value="F:monooxygenase activity"/>
    <property type="evidence" value="ECO:0007669"/>
    <property type="project" value="InterPro"/>
</dbReference>
<evidence type="ECO:0000256" key="2">
    <source>
        <dbReference type="SAM" id="MobiDB-lite"/>
    </source>
</evidence>
<evidence type="ECO:0008006" key="5">
    <source>
        <dbReference type="Google" id="ProtNLM"/>
    </source>
</evidence>
<organism evidence="3 4">
    <name type="scientific">Penicillium canariense</name>
    <dbReference type="NCBI Taxonomy" id="189055"/>
    <lineage>
        <taxon>Eukaryota</taxon>
        <taxon>Fungi</taxon>
        <taxon>Dikarya</taxon>
        <taxon>Ascomycota</taxon>
        <taxon>Pezizomycotina</taxon>
        <taxon>Eurotiomycetes</taxon>
        <taxon>Eurotiomycetidae</taxon>
        <taxon>Eurotiales</taxon>
        <taxon>Aspergillaceae</taxon>
        <taxon>Penicillium</taxon>
    </lineage>
</organism>
<dbReference type="PRINTS" id="PR00385">
    <property type="entry name" value="P450"/>
</dbReference>
<dbReference type="AlphaFoldDB" id="A0A9W9HPW7"/>
<feature type="compositionally biased region" description="Polar residues" evidence="2">
    <location>
        <begin position="375"/>
        <end position="384"/>
    </location>
</feature>
<evidence type="ECO:0000313" key="4">
    <source>
        <dbReference type="Proteomes" id="UP001149163"/>
    </source>
</evidence>
<name>A0A9W9HPW7_9EURO</name>
<dbReference type="Gene3D" id="1.10.630.10">
    <property type="entry name" value="Cytochrome P450"/>
    <property type="match status" value="1"/>
</dbReference>
<protein>
    <recommendedName>
        <fullName evidence="5">Cytochrome P450</fullName>
    </recommendedName>
</protein>
<evidence type="ECO:0000313" key="3">
    <source>
        <dbReference type="EMBL" id="KAJ5153212.1"/>
    </source>
</evidence>
<comment type="cofactor">
    <cofactor evidence="1">
        <name>heme</name>
        <dbReference type="ChEBI" id="CHEBI:30413"/>
    </cofactor>
</comment>
<dbReference type="GeneID" id="81430990"/>
<sequence>MPGHPRKKQIDWCTKTLCEIFREFARDKTKVDLALWVDMYAFDVLGELFYGKSFGFMRERTDIGNYMKAIESLLPAFPIGGTMPSYLTKLYFIATAIISPSFRGALGAVNHLASASSDAVEQRFEDVLEKRDDRRDMLRKDDRYHFAGADTTAAAVSSILYHLMRSPTHYEKLAAEIDTAISEGRLSLPVVYSEAIKLPYLKACVNEGMRIHPSVGLTMPRVVPSGGSAISGVYIPEGYRVGVNAAVVQYDRDVFGADADHFNPDRWLEGDAVQMEKVLIPFGAGSGTCIGKNISLSEIYELIPQLLRDFQLRLVDPGKEWATHIYWFNKATDVHVYVAERDHIGDVYLRGGLPTVVPVQPRGNSGSDPPLRHNAGQQTRSNLTDTSVCGDASCVMKLISGGFIAAKDVRTGKPELELIGCWGSAYGQIYMDIRGRWSG</sequence>
<dbReference type="InterPro" id="IPR036396">
    <property type="entry name" value="Cyt_P450_sf"/>
</dbReference>
<dbReference type="RefSeq" id="XP_056539520.1">
    <property type="nucleotide sequence ID" value="XM_056691814.1"/>
</dbReference>
<dbReference type="InterPro" id="IPR002401">
    <property type="entry name" value="Cyt_P450_E_grp-I"/>
</dbReference>
<dbReference type="SUPFAM" id="SSF48264">
    <property type="entry name" value="Cytochrome P450"/>
    <property type="match status" value="1"/>
</dbReference>
<reference evidence="3" key="1">
    <citation type="submission" date="2022-11" db="EMBL/GenBank/DDBJ databases">
        <authorList>
            <person name="Petersen C."/>
        </authorList>
    </citation>
    <scope>NUCLEOTIDE SEQUENCE</scope>
    <source>
        <strain evidence="3">IBT 26290</strain>
    </source>
</reference>
<dbReference type="EMBL" id="JAPQKN010000007">
    <property type="protein sequence ID" value="KAJ5153212.1"/>
    <property type="molecule type" value="Genomic_DNA"/>
</dbReference>
<feature type="binding site" description="axial binding residue" evidence="1">
    <location>
        <position position="289"/>
    </location>
    <ligand>
        <name>heme</name>
        <dbReference type="ChEBI" id="CHEBI:30413"/>
    </ligand>
    <ligandPart>
        <name>Fe</name>
        <dbReference type="ChEBI" id="CHEBI:18248"/>
    </ligandPart>
</feature>
<dbReference type="GO" id="GO:0016705">
    <property type="term" value="F:oxidoreductase activity, acting on paired donors, with incorporation or reduction of molecular oxygen"/>
    <property type="evidence" value="ECO:0007669"/>
    <property type="project" value="InterPro"/>
</dbReference>
<dbReference type="PANTHER" id="PTHR24305:SF229">
    <property type="entry name" value="P450, PUTATIVE (EUROFUNG)-RELATED"/>
    <property type="match status" value="1"/>
</dbReference>
<gene>
    <name evidence="3" type="ORF">N7482_009690</name>
</gene>
<keyword evidence="4" id="KW-1185">Reference proteome</keyword>
<dbReference type="InterPro" id="IPR050121">
    <property type="entry name" value="Cytochrome_P450_monoxygenase"/>
</dbReference>
<comment type="caution">
    <text evidence="3">The sequence shown here is derived from an EMBL/GenBank/DDBJ whole genome shotgun (WGS) entry which is preliminary data.</text>
</comment>
<dbReference type="PRINTS" id="PR00463">
    <property type="entry name" value="EP450I"/>
</dbReference>
<proteinExistence type="predicted"/>
<dbReference type="OrthoDB" id="3934656at2759"/>
<reference evidence="3" key="2">
    <citation type="journal article" date="2023" name="IMA Fungus">
        <title>Comparative genomic study of the Penicillium genus elucidates a diverse pangenome and 15 lateral gene transfer events.</title>
        <authorList>
            <person name="Petersen C."/>
            <person name="Sorensen T."/>
            <person name="Nielsen M.R."/>
            <person name="Sondergaard T.E."/>
            <person name="Sorensen J.L."/>
            <person name="Fitzpatrick D.A."/>
            <person name="Frisvad J.C."/>
            <person name="Nielsen K.L."/>
        </authorList>
    </citation>
    <scope>NUCLEOTIDE SEQUENCE</scope>
    <source>
        <strain evidence="3">IBT 26290</strain>
    </source>
</reference>
<dbReference type="Proteomes" id="UP001149163">
    <property type="component" value="Unassembled WGS sequence"/>
</dbReference>
<evidence type="ECO:0000256" key="1">
    <source>
        <dbReference type="PIRSR" id="PIRSR602401-1"/>
    </source>
</evidence>
<dbReference type="InterPro" id="IPR001128">
    <property type="entry name" value="Cyt_P450"/>
</dbReference>
<dbReference type="PANTHER" id="PTHR24305">
    <property type="entry name" value="CYTOCHROME P450"/>
    <property type="match status" value="1"/>
</dbReference>
<dbReference type="GO" id="GO:0043386">
    <property type="term" value="P:mycotoxin biosynthetic process"/>
    <property type="evidence" value="ECO:0007669"/>
    <property type="project" value="UniProtKB-ARBA"/>
</dbReference>
<dbReference type="Pfam" id="PF00067">
    <property type="entry name" value="p450"/>
    <property type="match status" value="1"/>
</dbReference>
<keyword evidence="1" id="KW-0408">Iron</keyword>
<accession>A0A9W9HPW7</accession>
<keyword evidence="1" id="KW-0349">Heme</keyword>
<keyword evidence="1" id="KW-0479">Metal-binding</keyword>
<feature type="region of interest" description="Disordered" evidence="2">
    <location>
        <begin position="359"/>
        <end position="384"/>
    </location>
</feature>
<dbReference type="GO" id="GO:0005506">
    <property type="term" value="F:iron ion binding"/>
    <property type="evidence" value="ECO:0007669"/>
    <property type="project" value="InterPro"/>
</dbReference>
<dbReference type="GO" id="GO:0020037">
    <property type="term" value="F:heme binding"/>
    <property type="evidence" value="ECO:0007669"/>
    <property type="project" value="InterPro"/>
</dbReference>